<dbReference type="EMBL" id="CAWUPB010000913">
    <property type="protein sequence ID" value="CAK7332841.1"/>
    <property type="molecule type" value="Genomic_DNA"/>
</dbReference>
<comment type="caution">
    <text evidence="1">The sequence shown here is derived from an EMBL/GenBank/DDBJ whole genome shotgun (WGS) entry which is preliminary data.</text>
</comment>
<evidence type="ECO:0000313" key="1">
    <source>
        <dbReference type="EMBL" id="CAK7332841.1"/>
    </source>
</evidence>
<dbReference type="Proteomes" id="UP001314170">
    <property type="component" value="Unassembled WGS sequence"/>
</dbReference>
<organism evidence="1 2">
    <name type="scientific">Dovyalis caffra</name>
    <dbReference type="NCBI Taxonomy" id="77055"/>
    <lineage>
        <taxon>Eukaryota</taxon>
        <taxon>Viridiplantae</taxon>
        <taxon>Streptophyta</taxon>
        <taxon>Embryophyta</taxon>
        <taxon>Tracheophyta</taxon>
        <taxon>Spermatophyta</taxon>
        <taxon>Magnoliopsida</taxon>
        <taxon>eudicotyledons</taxon>
        <taxon>Gunneridae</taxon>
        <taxon>Pentapetalae</taxon>
        <taxon>rosids</taxon>
        <taxon>fabids</taxon>
        <taxon>Malpighiales</taxon>
        <taxon>Salicaceae</taxon>
        <taxon>Flacourtieae</taxon>
        <taxon>Dovyalis</taxon>
    </lineage>
</organism>
<accession>A0AAV1RBT2</accession>
<proteinExistence type="predicted"/>
<protein>
    <submittedName>
        <fullName evidence="1">Uncharacterized protein</fullName>
    </submittedName>
</protein>
<sequence length="142" mass="15942">MNVGILSCVIFERGIETTSIPSISAWTRLHFNSIGNSNGTTIRRRLNAIASVSIYPKESLHLGSNISGSQEDVRKKLQGKREEGICNEQNEIRFCVQRNSPLIDQTCGFELIVKLPKDALEKWKSHIIIVSKIHPTPNDDEN</sequence>
<reference evidence="1 2" key="1">
    <citation type="submission" date="2024-01" db="EMBL/GenBank/DDBJ databases">
        <authorList>
            <person name="Waweru B."/>
        </authorList>
    </citation>
    <scope>NUCLEOTIDE SEQUENCE [LARGE SCALE GENOMIC DNA]</scope>
</reference>
<name>A0AAV1RBT2_9ROSI</name>
<keyword evidence="2" id="KW-1185">Reference proteome</keyword>
<evidence type="ECO:0000313" key="2">
    <source>
        <dbReference type="Proteomes" id="UP001314170"/>
    </source>
</evidence>
<dbReference type="AlphaFoldDB" id="A0AAV1RBT2"/>
<gene>
    <name evidence="1" type="ORF">DCAF_LOCUS9185</name>
</gene>